<dbReference type="PRINTS" id="PR00445">
    <property type="entry name" value="HUPFHYPC"/>
</dbReference>
<dbReference type="RefSeq" id="WP_341373934.1">
    <property type="nucleotide sequence ID" value="NZ_JBBUTF010000007.1"/>
</dbReference>
<comment type="similarity">
    <text evidence="1">Belongs to the HupF/HypC family.</text>
</comment>
<gene>
    <name evidence="3" type="ORF">AACH11_09290</name>
</gene>
<evidence type="ECO:0000256" key="1">
    <source>
        <dbReference type="ARBA" id="ARBA00006018"/>
    </source>
</evidence>
<dbReference type="NCBIfam" id="TIGR00074">
    <property type="entry name" value="hypC_hupF"/>
    <property type="match status" value="1"/>
</dbReference>
<dbReference type="PANTHER" id="PTHR35177">
    <property type="entry name" value="HYDROGENASE MATURATION FACTOR HYBG"/>
    <property type="match status" value="1"/>
</dbReference>
<accession>A0ABU9B8T9</accession>
<evidence type="ECO:0000256" key="2">
    <source>
        <dbReference type="SAM" id="MobiDB-lite"/>
    </source>
</evidence>
<comment type="caution">
    <text evidence="3">The sequence shown here is derived from an EMBL/GenBank/DDBJ whole genome shotgun (WGS) entry which is preliminary data.</text>
</comment>
<dbReference type="SUPFAM" id="SSF159127">
    <property type="entry name" value="HupF/HypC-like"/>
    <property type="match status" value="1"/>
</dbReference>
<feature type="region of interest" description="Disordered" evidence="2">
    <location>
        <begin position="72"/>
        <end position="101"/>
    </location>
</feature>
<dbReference type="InterPro" id="IPR019812">
    <property type="entry name" value="Hydgase_assmbl_chp_CS"/>
</dbReference>
<name>A0ABU9B8T9_9BURK</name>
<dbReference type="PANTHER" id="PTHR35177:SF1">
    <property type="entry name" value="HYDROGENASE MATURATION FACTOR HYPC"/>
    <property type="match status" value="1"/>
</dbReference>
<dbReference type="EMBL" id="JBBUTF010000007">
    <property type="protein sequence ID" value="MEK8026151.1"/>
    <property type="molecule type" value="Genomic_DNA"/>
</dbReference>
<proteinExistence type="inferred from homology"/>
<reference evidence="3 4" key="1">
    <citation type="submission" date="2024-04" db="EMBL/GenBank/DDBJ databases">
        <title>Novel species of the genus Ideonella isolated from streams.</title>
        <authorList>
            <person name="Lu H."/>
        </authorList>
    </citation>
    <scope>NUCLEOTIDE SEQUENCE [LARGE SCALE GENOMIC DNA]</scope>
    <source>
        <strain evidence="3 4">BYS139W</strain>
    </source>
</reference>
<organism evidence="3 4">
    <name type="scientific">Pseudaquabacterium rugosum</name>
    <dbReference type="NCBI Taxonomy" id="2984194"/>
    <lineage>
        <taxon>Bacteria</taxon>
        <taxon>Pseudomonadati</taxon>
        <taxon>Pseudomonadota</taxon>
        <taxon>Betaproteobacteria</taxon>
        <taxon>Burkholderiales</taxon>
        <taxon>Sphaerotilaceae</taxon>
        <taxon>Pseudaquabacterium</taxon>
    </lineage>
</organism>
<dbReference type="InterPro" id="IPR001109">
    <property type="entry name" value="Hydrogenase_HupF/HypC"/>
</dbReference>
<sequence>MCIGIPMQVLRTRPGHALVLGRGQQREVDTALVGEVAPGDWLLVFLEGARERLSATRAAEVDATLDLIEQAMGLGGPPAGNPASDATDPRAPADPGFALPSAWSAEDLARLTGGRT</sequence>
<dbReference type="PROSITE" id="PS01097">
    <property type="entry name" value="HUPF_HYPC"/>
    <property type="match status" value="1"/>
</dbReference>
<evidence type="ECO:0000313" key="3">
    <source>
        <dbReference type="EMBL" id="MEK8026151.1"/>
    </source>
</evidence>
<dbReference type="Gene3D" id="2.30.30.140">
    <property type="match status" value="1"/>
</dbReference>
<keyword evidence="4" id="KW-1185">Reference proteome</keyword>
<protein>
    <submittedName>
        <fullName evidence="3">HypC/HybG/HupF family hydrogenase formation chaperone</fullName>
    </submittedName>
</protein>
<dbReference type="Pfam" id="PF01455">
    <property type="entry name" value="HupF_HypC"/>
    <property type="match status" value="1"/>
</dbReference>
<evidence type="ECO:0000313" key="4">
    <source>
        <dbReference type="Proteomes" id="UP001368500"/>
    </source>
</evidence>
<dbReference type="Proteomes" id="UP001368500">
    <property type="component" value="Unassembled WGS sequence"/>
</dbReference>